<dbReference type="Proteomes" id="UP000326912">
    <property type="component" value="Unassembled WGS sequence"/>
</dbReference>
<name>A0A5J4KLU4_9CHLR</name>
<evidence type="ECO:0000313" key="3">
    <source>
        <dbReference type="EMBL" id="GER90678.1"/>
    </source>
</evidence>
<dbReference type="SUPFAM" id="SSF109854">
    <property type="entry name" value="DinB/YfiT-like putative metalloenzymes"/>
    <property type="match status" value="1"/>
</dbReference>
<dbReference type="RefSeq" id="WP_151758381.1">
    <property type="nucleotide sequence ID" value="NZ_BKZW01000002.1"/>
</dbReference>
<reference evidence="3 4" key="1">
    <citation type="submission" date="2019-10" db="EMBL/GenBank/DDBJ databases">
        <title>Dictyobacter vulcani sp. nov., within the class Ktedonobacteria, isolated from soil of volcanic Mt. Zao.</title>
        <authorList>
            <person name="Zheng Y."/>
            <person name="Wang C.M."/>
            <person name="Sakai Y."/>
            <person name="Abe K."/>
            <person name="Yokota A."/>
            <person name="Yabe S."/>
        </authorList>
    </citation>
    <scope>NUCLEOTIDE SEQUENCE [LARGE SCALE GENOMIC DNA]</scope>
    <source>
        <strain evidence="3 4">W12</strain>
    </source>
</reference>
<keyword evidence="1" id="KW-0802">TPR repeat</keyword>
<feature type="repeat" description="TPR" evidence="1">
    <location>
        <begin position="187"/>
        <end position="220"/>
    </location>
</feature>
<accession>A0A5J4KLU4</accession>
<dbReference type="InterPro" id="IPR011990">
    <property type="entry name" value="TPR-like_helical_dom_sf"/>
</dbReference>
<sequence>MTAQPFKTILRDLLQQGHRDEEAFLQGLSEAERTAIGEPEHWSAKDHVAHMTFWHQHLVLKLTAALQHQGLSPDDESVEQSNSLVFEEHQQRPWSEIRAESERVYAELIRLMEQFSEEDLTIPDRFASISGEKPLYAAFLGNCYEHDQEHLVQYYSDRHDLTRAIQIRENCANRIIQNEAWPAWVKGSFLYNLACFYAQLNQLEKAHALLQEALTYNPRLKEKALNDPELVALRGQLA</sequence>
<dbReference type="InterPro" id="IPR019734">
    <property type="entry name" value="TPR_rpt"/>
</dbReference>
<dbReference type="InterPro" id="IPR034660">
    <property type="entry name" value="DinB/YfiT-like"/>
</dbReference>
<organism evidence="3 4">
    <name type="scientific">Dictyobacter vulcani</name>
    <dbReference type="NCBI Taxonomy" id="2607529"/>
    <lineage>
        <taxon>Bacteria</taxon>
        <taxon>Bacillati</taxon>
        <taxon>Chloroflexota</taxon>
        <taxon>Ktedonobacteria</taxon>
        <taxon>Ktedonobacterales</taxon>
        <taxon>Dictyobacteraceae</taxon>
        <taxon>Dictyobacter</taxon>
    </lineage>
</organism>
<dbReference type="NCBIfam" id="NF047558">
    <property type="entry name" value="TPR_END_plus"/>
    <property type="match status" value="1"/>
</dbReference>
<evidence type="ECO:0000256" key="1">
    <source>
        <dbReference type="PROSITE-ProRule" id="PRU00339"/>
    </source>
</evidence>
<protein>
    <recommendedName>
        <fullName evidence="2">DinB-like domain-containing protein</fullName>
    </recommendedName>
</protein>
<comment type="caution">
    <text evidence="3">The sequence shown here is derived from an EMBL/GenBank/DDBJ whole genome shotgun (WGS) entry which is preliminary data.</text>
</comment>
<proteinExistence type="predicted"/>
<dbReference type="AlphaFoldDB" id="A0A5J4KLU4"/>
<dbReference type="Gene3D" id="1.20.120.450">
    <property type="entry name" value="dinb family like domain"/>
    <property type="match status" value="1"/>
</dbReference>
<dbReference type="SUPFAM" id="SSF48452">
    <property type="entry name" value="TPR-like"/>
    <property type="match status" value="1"/>
</dbReference>
<dbReference type="InterPro" id="IPR024775">
    <property type="entry name" value="DinB-like"/>
</dbReference>
<keyword evidence="4" id="KW-1185">Reference proteome</keyword>
<gene>
    <name evidence="3" type="ORF">KDW_48400</name>
</gene>
<evidence type="ECO:0000313" key="4">
    <source>
        <dbReference type="Proteomes" id="UP000326912"/>
    </source>
</evidence>
<dbReference type="Pfam" id="PF12867">
    <property type="entry name" value="DinB_2"/>
    <property type="match status" value="1"/>
</dbReference>
<dbReference type="PROSITE" id="PS50005">
    <property type="entry name" value="TPR"/>
    <property type="match status" value="1"/>
</dbReference>
<evidence type="ECO:0000259" key="2">
    <source>
        <dbReference type="Pfam" id="PF12867"/>
    </source>
</evidence>
<feature type="domain" description="DinB-like" evidence="2">
    <location>
        <begin position="15"/>
        <end position="151"/>
    </location>
</feature>
<dbReference type="EMBL" id="BKZW01000002">
    <property type="protein sequence ID" value="GER90678.1"/>
    <property type="molecule type" value="Genomic_DNA"/>
</dbReference>